<feature type="transmembrane region" description="Helical" evidence="7">
    <location>
        <begin position="227"/>
        <end position="247"/>
    </location>
</feature>
<keyword evidence="6 7" id="KW-0472">Membrane</keyword>
<evidence type="ECO:0000313" key="9">
    <source>
        <dbReference type="EMBL" id="ALG11151.1"/>
    </source>
</evidence>
<dbReference type="OrthoDB" id="7051771at2"/>
<evidence type="ECO:0000256" key="2">
    <source>
        <dbReference type="ARBA" id="ARBA00010157"/>
    </source>
</evidence>
<feature type="transmembrane region" description="Helical" evidence="7">
    <location>
        <begin position="302"/>
        <end position="326"/>
    </location>
</feature>
<evidence type="ECO:0000256" key="3">
    <source>
        <dbReference type="ARBA" id="ARBA00022475"/>
    </source>
</evidence>
<dbReference type="AlphaFoldDB" id="A0A0N7F4D8"/>
<dbReference type="Gene3D" id="1.20.1640.10">
    <property type="entry name" value="Multidrug efflux transporter AcrB transmembrane domain"/>
    <property type="match status" value="2"/>
</dbReference>
<keyword evidence="5 7" id="KW-1133">Transmembrane helix</keyword>
<evidence type="ECO:0000256" key="1">
    <source>
        <dbReference type="ARBA" id="ARBA00004651"/>
    </source>
</evidence>
<dbReference type="Proteomes" id="UP000063699">
    <property type="component" value="Chromosome"/>
</dbReference>
<evidence type="ECO:0000256" key="5">
    <source>
        <dbReference type="ARBA" id="ARBA00022989"/>
    </source>
</evidence>
<feature type="transmembrane region" description="Helical" evidence="7">
    <location>
        <begin position="268"/>
        <end position="296"/>
    </location>
</feature>
<evidence type="ECO:0000256" key="7">
    <source>
        <dbReference type="SAM" id="Phobius"/>
    </source>
</evidence>
<dbReference type="GO" id="GO:0005886">
    <property type="term" value="C:plasma membrane"/>
    <property type="evidence" value="ECO:0007669"/>
    <property type="project" value="UniProtKB-SubCell"/>
</dbReference>
<keyword evidence="3" id="KW-1003">Cell membrane</keyword>
<dbReference type="PANTHER" id="PTHR33406:SF11">
    <property type="entry name" value="MEMBRANE PROTEIN SCO6666-RELATED"/>
    <property type="match status" value="1"/>
</dbReference>
<feature type="transmembrane region" description="Helical" evidence="7">
    <location>
        <begin position="661"/>
        <end position="685"/>
    </location>
</feature>
<sequence length="727" mass="75117">MAKLLYRLAHAARRRRGLVLGIWLLVLAIAGIGALGFAGQTTNQFAIPGTESQRALDHLKDKLPQAAGASGRIVFAAPQGKTLEESKQAIEDAMAKVGKSDQVAGAFSPFVTKAIGDGGRIGLAQVQFSVSPPEVKEETKEAIKNTVEAVGESAGLEVAYSQEIAGEMVAIGATEGIGVVIAAIVLVLTFGSLVAAGLPMLTALIGVGIGIAGLYALTSVIDMSSTAPVLALMLGLAVGIDYALFIVHRHRKQVLGGMDVDESIARAIGTAGSAVFFAGLTVIIALVGLTVVGIPFLSVMGLAAAATVAVAVLVALTLVPAILGFVGGRIVSAKARAKAGTPGKKEAFGYRWGRAVARRPITALALIVVSLGAIAIPAFSLEMGLPDDSTAQEGSPQQRANALVTQAFGPGFSGPLVVVADLPSGVSPEQALGALVGKLSSVKDVTRVVPAGLSPDNTSAVLQLIPGSGPSTEATKELVSRLRELTGEVKAQTGSTIGVTGQTALNIDVSQKLSDALPTYLIVIVGLSLILLAIMFRSILVPIKATAGFLLTVAASIGAVVAIFQWGWLGDLLGLSHGSPIISFLPILMTGILFGLAMDYEVFLVSGMRESYVHGDTPKDAVVDGLGHSARVVTAAALIMTAVFLGFVFSHDTVIKSMGFALAFGVMVDAFLIRMTLVPALMTLFGKAAWWYPKALDRITPNVDVEGETLARHIGQRDQQDKVPQPV</sequence>
<evidence type="ECO:0000259" key="8">
    <source>
        <dbReference type="PROSITE" id="PS50156"/>
    </source>
</evidence>
<dbReference type="PROSITE" id="PS50156">
    <property type="entry name" value="SSD"/>
    <property type="match status" value="1"/>
</dbReference>
<feature type="transmembrane region" description="Helical" evidence="7">
    <location>
        <begin position="176"/>
        <end position="196"/>
    </location>
</feature>
<evidence type="ECO:0000313" key="10">
    <source>
        <dbReference type="Proteomes" id="UP000063699"/>
    </source>
</evidence>
<feature type="transmembrane region" description="Helical" evidence="7">
    <location>
        <begin position="203"/>
        <end position="221"/>
    </location>
</feature>
<dbReference type="RefSeq" id="WP_054293052.1">
    <property type="nucleotide sequence ID" value="NZ_CP012752.1"/>
</dbReference>
<evidence type="ECO:0000256" key="4">
    <source>
        <dbReference type="ARBA" id="ARBA00022692"/>
    </source>
</evidence>
<feature type="transmembrane region" description="Helical" evidence="7">
    <location>
        <begin position="361"/>
        <end position="379"/>
    </location>
</feature>
<comment type="subcellular location">
    <subcellularLocation>
        <location evidence="1">Cell membrane</location>
        <topology evidence="1">Multi-pass membrane protein</topology>
    </subcellularLocation>
</comment>
<dbReference type="InterPro" id="IPR050545">
    <property type="entry name" value="Mycobact_MmpL"/>
</dbReference>
<dbReference type="SUPFAM" id="SSF82866">
    <property type="entry name" value="Multidrug efflux transporter AcrB transmembrane domain"/>
    <property type="match status" value="2"/>
</dbReference>
<comment type="similarity">
    <text evidence="2">Belongs to the resistance-nodulation-cell division (RND) (TC 2.A.6) family. MmpL subfamily.</text>
</comment>
<reference evidence="9 10" key="1">
    <citation type="submission" date="2015-07" db="EMBL/GenBank/DDBJ databases">
        <title>Genome sequencing of Kibdelosporangium phytohabitans.</title>
        <authorList>
            <person name="Qin S."/>
            <person name="Xing K."/>
        </authorList>
    </citation>
    <scope>NUCLEOTIDE SEQUENCE [LARGE SCALE GENOMIC DNA]</scope>
    <source>
        <strain evidence="9 10">KLBMP1111</strain>
    </source>
</reference>
<dbReference type="Pfam" id="PF03176">
    <property type="entry name" value="MMPL"/>
    <property type="match status" value="2"/>
</dbReference>
<dbReference type="InterPro" id="IPR004869">
    <property type="entry name" value="MMPL_dom"/>
</dbReference>
<evidence type="ECO:0000256" key="6">
    <source>
        <dbReference type="ARBA" id="ARBA00023136"/>
    </source>
</evidence>
<proteinExistence type="inferred from homology"/>
<organism evidence="9 10">
    <name type="scientific">Kibdelosporangium phytohabitans</name>
    <dbReference type="NCBI Taxonomy" id="860235"/>
    <lineage>
        <taxon>Bacteria</taxon>
        <taxon>Bacillati</taxon>
        <taxon>Actinomycetota</taxon>
        <taxon>Actinomycetes</taxon>
        <taxon>Pseudonocardiales</taxon>
        <taxon>Pseudonocardiaceae</taxon>
        <taxon>Kibdelosporangium</taxon>
    </lineage>
</organism>
<feature type="domain" description="SSD" evidence="8">
    <location>
        <begin position="193"/>
        <end position="325"/>
    </location>
</feature>
<feature type="transmembrane region" description="Helical" evidence="7">
    <location>
        <begin position="581"/>
        <end position="600"/>
    </location>
</feature>
<feature type="transmembrane region" description="Helical" evidence="7">
    <location>
        <begin position="517"/>
        <end position="536"/>
    </location>
</feature>
<dbReference type="KEGG" id="kphy:AOZ06_33515"/>
<dbReference type="EMBL" id="CP012752">
    <property type="protein sequence ID" value="ALG11151.1"/>
    <property type="molecule type" value="Genomic_DNA"/>
</dbReference>
<keyword evidence="4 7" id="KW-0812">Transmembrane</keyword>
<feature type="transmembrane region" description="Helical" evidence="7">
    <location>
        <begin position="548"/>
        <end position="569"/>
    </location>
</feature>
<dbReference type="InterPro" id="IPR000731">
    <property type="entry name" value="SSD"/>
</dbReference>
<accession>A0A0N7F4D8</accession>
<protein>
    <recommendedName>
        <fullName evidence="8">SSD domain-containing protein</fullName>
    </recommendedName>
</protein>
<name>A0A0N7F4D8_9PSEU</name>
<keyword evidence="10" id="KW-1185">Reference proteome</keyword>
<dbReference type="PANTHER" id="PTHR33406">
    <property type="entry name" value="MEMBRANE PROTEIN MJ1562-RELATED"/>
    <property type="match status" value="1"/>
</dbReference>
<gene>
    <name evidence="9" type="ORF">AOZ06_33515</name>
</gene>
<dbReference type="STRING" id="860235.AOZ06_33515"/>
<feature type="transmembrane region" description="Helical" evidence="7">
    <location>
        <begin position="632"/>
        <end position="649"/>
    </location>
</feature>